<dbReference type="RefSeq" id="WP_026879474.1">
    <property type="nucleotide sequence ID" value="NZ_CP150637.1"/>
</dbReference>
<gene>
    <name evidence="1" type="ORF">WMO13_05530</name>
</gene>
<sequence length="305" mass="36006">MSGFGYEELIWIGKSSTGNHHLRLYNNEDTHVFPSINSPTHNKHQITLDLINDDKKKCYDLSITENEWETLIFIAKKQIQKTKNASLYQINFINEVIKLCKDNMVRRYAKSENLNWKMARIAIEHYGIILLIENYMREQLGDLSANSSNLIRKSIEQNLNIDLLAYDKTARVRNVLVSIILCEKNTYDYEIDKSIGKILSCIRLYYSLKELTNINIEDYQKLHEKYTIKNNQNKALIKLNTKDNGKYYWKKFKDVSLLYFAHPSVTELFQRISTIAENSNIDHDALVHELAYLIYKLKFEKYENR</sequence>
<accession>A0ABZ3BWG4</accession>
<evidence type="ECO:0000313" key="1">
    <source>
        <dbReference type="EMBL" id="WZW86851.1"/>
    </source>
</evidence>
<reference evidence="1 2" key="1">
    <citation type="submission" date="2024-03" db="EMBL/GenBank/DDBJ databases">
        <title>Complete Genome Sequence and Annotation of Ignatzschineria larvae DSM 13226.</title>
        <authorList>
            <person name="Cantrell E."/>
            <person name="Burcham Z.M."/>
        </authorList>
    </citation>
    <scope>NUCLEOTIDE SEQUENCE [LARGE SCALE GENOMIC DNA]</scope>
    <source>
        <strain evidence="1 2">DSM 13226</strain>
    </source>
</reference>
<organism evidence="1 2">
    <name type="scientific">Ignatzschineria larvae DSM 13226</name>
    <dbReference type="NCBI Taxonomy" id="1111732"/>
    <lineage>
        <taxon>Bacteria</taxon>
        <taxon>Pseudomonadati</taxon>
        <taxon>Pseudomonadota</taxon>
        <taxon>Gammaproteobacteria</taxon>
        <taxon>Cardiobacteriales</taxon>
        <taxon>Ignatzschineriaceae</taxon>
        <taxon>Ignatzschineria</taxon>
    </lineage>
</organism>
<name>A0ABZ3BWG4_9GAMM</name>
<protein>
    <submittedName>
        <fullName evidence="1">Uncharacterized protein</fullName>
    </submittedName>
</protein>
<dbReference type="EMBL" id="CP150637">
    <property type="protein sequence ID" value="WZW86851.1"/>
    <property type="molecule type" value="Genomic_DNA"/>
</dbReference>
<evidence type="ECO:0000313" key="2">
    <source>
        <dbReference type="Proteomes" id="UP001449178"/>
    </source>
</evidence>
<proteinExistence type="predicted"/>
<dbReference type="Proteomes" id="UP001449178">
    <property type="component" value="Chromosome"/>
</dbReference>
<keyword evidence="2" id="KW-1185">Reference proteome</keyword>